<proteinExistence type="predicted"/>
<keyword evidence="3" id="KW-0808">Transferase</keyword>
<dbReference type="Proteomes" id="UP001144612">
    <property type="component" value="Unassembled WGS sequence"/>
</dbReference>
<dbReference type="RefSeq" id="WP_268062375.1">
    <property type="nucleotide sequence ID" value="NZ_JAPQFJ010000017.1"/>
</dbReference>
<sequence length="112" mass="12738">MKVSTEEIVFNIISHAGDARSMCFEGLNFARKGDFKKADELIDKAKKELYEVHNIQTSLIQKEASGEGCDVSLLLVHAQDHLMTAMLAKDLIIELMRMYKLNYTRKKGESDE</sequence>
<evidence type="ECO:0000313" key="6">
    <source>
        <dbReference type="EMBL" id="MCY6959928.1"/>
    </source>
</evidence>
<keyword evidence="4" id="KW-0598">Phosphotransferase system</keyword>
<dbReference type="PROSITE" id="PS51095">
    <property type="entry name" value="PTS_EIIA_TYPE_3"/>
    <property type="match status" value="1"/>
</dbReference>
<keyword evidence="7" id="KW-1185">Reference proteome</keyword>
<protein>
    <submittedName>
        <fullName evidence="6">PTS lactose/cellobiose transporter subunit IIA</fullName>
    </submittedName>
</protein>
<dbReference type="Pfam" id="PF02255">
    <property type="entry name" value="PTS_IIA"/>
    <property type="match status" value="1"/>
</dbReference>
<dbReference type="EMBL" id="JAPQFJ010000017">
    <property type="protein sequence ID" value="MCY6959928.1"/>
    <property type="molecule type" value="Genomic_DNA"/>
</dbReference>
<dbReference type="PANTHER" id="PTHR34382:SF7">
    <property type="entry name" value="PTS SYSTEM N,N'-DIACETYLCHITOBIOSE-SPECIFIC EIIA COMPONENT"/>
    <property type="match status" value="1"/>
</dbReference>
<dbReference type="CDD" id="cd00215">
    <property type="entry name" value="PTS_IIA_lac"/>
    <property type="match status" value="1"/>
</dbReference>
<comment type="caution">
    <text evidence="6">The sequence shown here is derived from an EMBL/GenBank/DDBJ whole genome shotgun (WGS) entry which is preliminary data.</text>
</comment>
<dbReference type="InterPro" id="IPR003188">
    <property type="entry name" value="PTS_IIA_lac/cel"/>
</dbReference>
<dbReference type="PIRSF" id="PIRSF000699">
    <property type="entry name" value="PTS_IILac_III"/>
    <property type="match status" value="1"/>
</dbReference>
<evidence type="ECO:0000256" key="1">
    <source>
        <dbReference type="ARBA" id="ARBA00022448"/>
    </source>
</evidence>
<keyword evidence="2" id="KW-0762">Sugar transport</keyword>
<keyword evidence="1" id="KW-0813">Transport</keyword>
<evidence type="ECO:0000313" key="7">
    <source>
        <dbReference type="Proteomes" id="UP001144612"/>
    </source>
</evidence>
<organism evidence="6 7">
    <name type="scientific">Clostridium brassicae</name>
    <dbReference type="NCBI Taxonomy" id="2999072"/>
    <lineage>
        <taxon>Bacteria</taxon>
        <taxon>Bacillati</taxon>
        <taxon>Bacillota</taxon>
        <taxon>Clostridia</taxon>
        <taxon>Eubacteriales</taxon>
        <taxon>Clostridiaceae</taxon>
        <taxon>Clostridium</taxon>
    </lineage>
</organism>
<evidence type="ECO:0000256" key="3">
    <source>
        <dbReference type="ARBA" id="ARBA00022679"/>
    </source>
</evidence>
<dbReference type="SUPFAM" id="SSF46973">
    <property type="entry name" value="Enzyme IIa from lactose specific PTS, IIa-lac"/>
    <property type="match status" value="1"/>
</dbReference>
<name>A0ABT4DE54_9CLOT</name>
<gene>
    <name evidence="6" type="ORF">OW729_15000</name>
</gene>
<evidence type="ECO:0000256" key="4">
    <source>
        <dbReference type="ARBA" id="ARBA00022683"/>
    </source>
</evidence>
<dbReference type="PANTHER" id="PTHR34382">
    <property type="entry name" value="PTS SYSTEM N,N'-DIACETYLCHITOBIOSE-SPECIFIC EIIA COMPONENT"/>
    <property type="match status" value="1"/>
</dbReference>
<accession>A0ABT4DE54</accession>
<dbReference type="InterPro" id="IPR036542">
    <property type="entry name" value="PTS_IIA_lac/cel_sf"/>
</dbReference>
<evidence type="ECO:0000256" key="2">
    <source>
        <dbReference type="ARBA" id="ARBA00022597"/>
    </source>
</evidence>
<reference evidence="6" key="1">
    <citation type="submission" date="2022-12" db="EMBL/GenBank/DDBJ databases">
        <title>Clostridium sp. nov., isolated from industrial wastewater.</title>
        <authorList>
            <person name="Jiayan W."/>
        </authorList>
    </citation>
    <scope>NUCLEOTIDE SEQUENCE</scope>
    <source>
        <strain evidence="6">ZC22-4</strain>
    </source>
</reference>
<evidence type="ECO:0000256" key="5">
    <source>
        <dbReference type="PROSITE-ProRule" id="PRU00418"/>
    </source>
</evidence>
<dbReference type="Gene3D" id="1.20.58.80">
    <property type="entry name" value="Phosphotransferase system, lactose/cellobiose-type IIA subunit"/>
    <property type="match status" value="1"/>
</dbReference>
<feature type="modified residue" description="Phosphohistidine; by HPr" evidence="5">
    <location>
        <position position="77"/>
    </location>
</feature>